<sequence>MSADGSASEAVEALRVELAHKSSELSEFTRRAEQEFSRLRSELGEYADDLLHRDIEIEKLRAESSDGSRHPSSMAPSSHHATPPPIPQQPSLSRHHSRPSPFVKSRTTGERQEAAAAADKGDRCGSDMFTSPVRGDGGGGKREGDRAAKAACVQSPALDELRATLKSLRESNHRDTTPPQLRFTPVKTPAAFTQSANAKPPKPPEPRQDHHANATAPRPPARPNLNISAPSGLRVSTAGRLPVSGRRSSPRSVALWEDEEDTREGAEGGQNDAVWPEQGSRRETAERSALTTPQLSSHQPKTSTHHQPWAPSPFGRRVPHLPQHQHQSPEDAPSPLPICSPSPPVPLPPFSTPARERAATAMPVSIAPPELVTTPQATAKYPSWTNATPLERVRRDHAGCEGDGVGGESASPPSVIQRDFGMGVRSSLTAPSPPYHYHKRDHHAVAADHAAAEREGQGGGDEGVGTTTSILAELRELRSRMGEIGAVLRREASKAMEGHAALLGRQRSGAIGDLGEWMEALGMPTAHKTPVPEQPPSDASGHTGLMRHAGPVRSQPQLSRGPQQMVDDGARLRAHARPHKNGQRGEGTVGERDEDGEIVHGRLPTEQHTSGVSIPVLPCPPPQQLPLPNRLSSIRPPIAQRHTRQILRSAADTGQPRSDMLPQRRPSSARLSPPVCPSPPASSVLSSNDLPKDRTCDWNPAPSSTVVHSRDIAECRPPSPPRLQCRRASRLLSGRSDDGTGALSSGGSSDSRRRRRGSEERPHRTLGPVDAHKQQAAMSIQSQTSSVDHPPVITTSSTTTHPPPSTDPPGSNSHQLRLPRPILPILPASQPLPTPKMRRRQSSCDGSGRRVWCGVV</sequence>
<organism evidence="2 3">
    <name type="scientific">Vitrella brassicaformis (strain CCMP3155)</name>
    <dbReference type="NCBI Taxonomy" id="1169540"/>
    <lineage>
        <taxon>Eukaryota</taxon>
        <taxon>Sar</taxon>
        <taxon>Alveolata</taxon>
        <taxon>Colpodellida</taxon>
        <taxon>Vitrellaceae</taxon>
        <taxon>Vitrella</taxon>
    </lineage>
</organism>
<feature type="compositionally biased region" description="Low complexity" evidence="1">
    <location>
        <begin position="808"/>
        <end position="827"/>
    </location>
</feature>
<dbReference type="VEuPathDB" id="CryptoDB:Vbra_10986"/>
<feature type="compositionally biased region" description="Polar residues" evidence="1">
    <location>
        <begin position="776"/>
        <end position="787"/>
    </location>
</feature>
<feature type="compositionally biased region" description="Low complexity" evidence="1">
    <location>
        <begin position="70"/>
        <end position="81"/>
    </location>
</feature>
<dbReference type="InParanoid" id="A0A0G4E9Y8"/>
<accession>A0A0G4E9Y8</accession>
<feature type="region of interest" description="Disordered" evidence="1">
    <location>
        <begin position="526"/>
        <end position="849"/>
    </location>
</feature>
<dbReference type="EMBL" id="CDMY01000061">
    <property type="protein sequence ID" value="CEL92260.1"/>
    <property type="molecule type" value="Genomic_DNA"/>
</dbReference>
<evidence type="ECO:0000313" key="3">
    <source>
        <dbReference type="Proteomes" id="UP000041254"/>
    </source>
</evidence>
<dbReference type="AlphaFoldDB" id="A0A0G4E9Y8"/>
<feature type="compositionally biased region" description="Basic and acidic residues" evidence="1">
    <location>
        <begin position="202"/>
        <end position="212"/>
    </location>
</feature>
<feature type="compositionally biased region" description="Polar residues" evidence="1">
    <location>
        <begin position="289"/>
        <end position="306"/>
    </location>
</feature>
<feature type="compositionally biased region" description="Basic and acidic residues" evidence="1">
    <location>
        <begin position="58"/>
        <end position="69"/>
    </location>
</feature>
<gene>
    <name evidence="2" type="ORF">Vbra_10986</name>
</gene>
<proteinExistence type="predicted"/>
<feature type="compositionally biased region" description="Basic and acidic residues" evidence="1">
    <location>
        <begin position="159"/>
        <end position="176"/>
    </location>
</feature>
<feature type="compositionally biased region" description="Low complexity" evidence="1">
    <location>
        <begin position="790"/>
        <end position="800"/>
    </location>
</feature>
<feature type="compositionally biased region" description="Pro residues" evidence="1">
    <location>
        <begin position="332"/>
        <end position="351"/>
    </location>
</feature>
<feature type="region of interest" description="Disordered" evidence="1">
    <location>
        <begin position="58"/>
        <end position="359"/>
    </location>
</feature>
<feature type="compositionally biased region" description="Basic and acidic residues" evidence="1">
    <location>
        <begin position="443"/>
        <end position="456"/>
    </location>
</feature>
<evidence type="ECO:0000256" key="1">
    <source>
        <dbReference type="SAM" id="MobiDB-lite"/>
    </source>
</evidence>
<protein>
    <submittedName>
        <fullName evidence="2">Uncharacterized protein</fullName>
    </submittedName>
</protein>
<keyword evidence="3" id="KW-1185">Reference proteome</keyword>
<name>A0A0G4E9Y8_VITBC</name>
<dbReference type="Proteomes" id="UP000041254">
    <property type="component" value="Unassembled WGS sequence"/>
</dbReference>
<feature type="compositionally biased region" description="Low complexity" evidence="1">
    <location>
        <begin position="239"/>
        <end position="253"/>
    </location>
</feature>
<evidence type="ECO:0000313" key="2">
    <source>
        <dbReference type="EMBL" id="CEL92260.1"/>
    </source>
</evidence>
<feature type="compositionally biased region" description="Basic residues" evidence="1">
    <location>
        <begin position="572"/>
        <end position="582"/>
    </location>
</feature>
<feature type="compositionally biased region" description="Low complexity" evidence="1">
    <location>
        <begin position="739"/>
        <end position="749"/>
    </location>
</feature>
<feature type="compositionally biased region" description="Basic and acidic residues" evidence="1">
    <location>
        <begin position="139"/>
        <end position="148"/>
    </location>
</feature>
<reference evidence="2 3" key="1">
    <citation type="submission" date="2014-11" db="EMBL/GenBank/DDBJ databases">
        <authorList>
            <person name="Zhu J."/>
            <person name="Qi W."/>
            <person name="Song R."/>
        </authorList>
    </citation>
    <scope>NUCLEOTIDE SEQUENCE [LARGE SCALE GENOMIC DNA]</scope>
</reference>
<feature type="region of interest" description="Disordered" evidence="1">
    <location>
        <begin position="397"/>
        <end position="465"/>
    </location>
</feature>
<feature type="compositionally biased region" description="Basic and acidic residues" evidence="1">
    <location>
        <begin position="107"/>
        <end position="125"/>
    </location>
</feature>